<feature type="domain" description="PHD-type" evidence="7">
    <location>
        <begin position="1028"/>
        <end position="1077"/>
    </location>
</feature>
<dbReference type="InterPro" id="IPR001965">
    <property type="entry name" value="Znf_PHD"/>
</dbReference>
<reference evidence="8 9" key="1">
    <citation type="submission" date="2022-12" db="EMBL/GenBank/DDBJ databases">
        <title>Genomic features and morphological characterization of a novel Knufia sp. strain isolated from spacecraft assembly facility.</title>
        <authorList>
            <person name="Teixeira M."/>
            <person name="Chander A.M."/>
            <person name="Stajich J.E."/>
            <person name="Venkateswaran K."/>
        </authorList>
    </citation>
    <scope>NUCLEOTIDE SEQUENCE [LARGE SCALE GENOMIC DNA]</scope>
    <source>
        <strain evidence="8 9">FJI-L2-BK-P2</strain>
    </source>
</reference>
<dbReference type="GO" id="GO:0008270">
    <property type="term" value="F:zinc ion binding"/>
    <property type="evidence" value="ECO:0007669"/>
    <property type="project" value="UniProtKB-KW"/>
</dbReference>
<keyword evidence="5" id="KW-0175">Coiled coil</keyword>
<feature type="compositionally biased region" description="Low complexity" evidence="6">
    <location>
        <begin position="482"/>
        <end position="494"/>
    </location>
</feature>
<comment type="caution">
    <text evidence="8">The sequence shown here is derived from an EMBL/GenBank/DDBJ whole genome shotgun (WGS) entry which is preliminary data.</text>
</comment>
<feature type="compositionally biased region" description="Basic and acidic residues" evidence="6">
    <location>
        <begin position="1005"/>
        <end position="1014"/>
    </location>
</feature>
<dbReference type="InterPro" id="IPR052819">
    <property type="entry name" value="Chromatin_regulatory_protein"/>
</dbReference>
<keyword evidence="3" id="KW-0862">Zinc</keyword>
<dbReference type="InterPro" id="IPR011011">
    <property type="entry name" value="Znf_FYVE_PHD"/>
</dbReference>
<dbReference type="AlphaFoldDB" id="A0AAN8FFC9"/>
<name>A0AAN8FFC9_9EURO</name>
<feature type="compositionally biased region" description="Polar residues" evidence="6">
    <location>
        <begin position="551"/>
        <end position="560"/>
    </location>
</feature>
<dbReference type="Gene3D" id="3.30.40.10">
    <property type="entry name" value="Zinc/RING finger domain, C3HC4 (zinc finger)"/>
    <property type="match status" value="1"/>
</dbReference>
<feature type="compositionally biased region" description="Low complexity" evidence="6">
    <location>
        <begin position="899"/>
        <end position="915"/>
    </location>
</feature>
<keyword evidence="1" id="KW-0479">Metal-binding</keyword>
<dbReference type="InterPro" id="IPR013083">
    <property type="entry name" value="Znf_RING/FYVE/PHD"/>
</dbReference>
<evidence type="ECO:0000313" key="8">
    <source>
        <dbReference type="EMBL" id="KAK5957491.1"/>
    </source>
</evidence>
<dbReference type="PROSITE" id="PS01359">
    <property type="entry name" value="ZF_PHD_1"/>
    <property type="match status" value="1"/>
</dbReference>
<feature type="compositionally biased region" description="Basic and acidic residues" evidence="6">
    <location>
        <begin position="497"/>
        <end position="508"/>
    </location>
</feature>
<feature type="compositionally biased region" description="Low complexity" evidence="6">
    <location>
        <begin position="562"/>
        <end position="577"/>
    </location>
</feature>
<protein>
    <recommendedName>
        <fullName evidence="7">PHD-type domain-containing protein</fullName>
    </recommendedName>
</protein>
<dbReference type="PANTHER" id="PTHR47636">
    <property type="entry name" value="TRANSCRIPTIONAL REGULATORY PROTEIN RCO1"/>
    <property type="match status" value="1"/>
</dbReference>
<evidence type="ECO:0000256" key="1">
    <source>
        <dbReference type="ARBA" id="ARBA00022723"/>
    </source>
</evidence>
<organism evidence="8 9">
    <name type="scientific">Knufia fluminis</name>
    <dbReference type="NCBI Taxonomy" id="191047"/>
    <lineage>
        <taxon>Eukaryota</taxon>
        <taxon>Fungi</taxon>
        <taxon>Dikarya</taxon>
        <taxon>Ascomycota</taxon>
        <taxon>Pezizomycotina</taxon>
        <taxon>Eurotiomycetes</taxon>
        <taxon>Chaetothyriomycetidae</taxon>
        <taxon>Chaetothyriales</taxon>
        <taxon>Trichomeriaceae</taxon>
        <taxon>Knufia</taxon>
    </lineage>
</organism>
<dbReference type="GO" id="GO:0006357">
    <property type="term" value="P:regulation of transcription by RNA polymerase II"/>
    <property type="evidence" value="ECO:0007669"/>
    <property type="project" value="TreeGrafter"/>
</dbReference>
<evidence type="ECO:0000313" key="9">
    <source>
        <dbReference type="Proteomes" id="UP001316803"/>
    </source>
</evidence>
<feature type="compositionally biased region" description="Acidic residues" evidence="6">
    <location>
        <begin position="758"/>
        <end position="769"/>
    </location>
</feature>
<dbReference type="InterPro" id="IPR019787">
    <property type="entry name" value="Znf_PHD-finger"/>
</dbReference>
<dbReference type="InterPro" id="IPR019786">
    <property type="entry name" value="Zinc_finger_PHD-type_CS"/>
</dbReference>
<dbReference type="Pfam" id="PF00628">
    <property type="entry name" value="PHD"/>
    <property type="match status" value="1"/>
</dbReference>
<feature type="compositionally biased region" description="Polar residues" evidence="6">
    <location>
        <begin position="710"/>
        <end position="745"/>
    </location>
</feature>
<dbReference type="PANTHER" id="PTHR47636:SF1">
    <property type="entry name" value="TRANSCRIPTIONAL REGULATORY PROTEIN RCO1"/>
    <property type="match status" value="1"/>
</dbReference>
<feature type="region of interest" description="Disordered" evidence="6">
    <location>
        <begin position="673"/>
        <end position="791"/>
    </location>
</feature>
<feature type="compositionally biased region" description="Polar residues" evidence="6">
    <location>
        <begin position="947"/>
        <end position="976"/>
    </location>
</feature>
<dbReference type="CDD" id="cd15532">
    <property type="entry name" value="PHD2_CHD_II"/>
    <property type="match status" value="1"/>
</dbReference>
<gene>
    <name evidence="8" type="ORF">OHC33_001866</name>
</gene>
<keyword evidence="9" id="KW-1185">Reference proteome</keyword>
<evidence type="ECO:0000256" key="2">
    <source>
        <dbReference type="ARBA" id="ARBA00022771"/>
    </source>
</evidence>
<evidence type="ECO:0000256" key="5">
    <source>
        <dbReference type="SAM" id="Coils"/>
    </source>
</evidence>
<feature type="region of interest" description="Disordered" evidence="6">
    <location>
        <begin position="808"/>
        <end position="1026"/>
    </location>
</feature>
<feature type="region of interest" description="Disordered" evidence="6">
    <location>
        <begin position="422"/>
        <end position="597"/>
    </location>
</feature>
<sequence length="1113" mass="121601">MAPPPNTNLYCAQCDSQIGIFENEWENLTSSYAKPKEKGISFGLEVGEKTQIVPNGSAQKAAEGCTMAEVFCKKCSTMVAQYCKSAPHPSKEYLVNQQFFKLSRVYLKDAHTNERIEPTFVEVDRASSQARPASVRSSIPPPPPPRQRARSAHEHLEIPSFRQSYPPPSHPQAFAAYQARPSPMPPSTQFEQTYDARPLASFAPLTNQYGQQQFYYQSSVPDYVRPMSANDVRPLPREVTEQGAAIAGCYERLASLDGRIASEATRTTALENRMIVAETKSTLQETALGNVRGSLEQLQQTQQNQASGGVLQNEIIQQQQTTIETQQEELQKMREKLGSLQKMSEKLESLQTSMTELRGTMEAKNIKALVQTGPRPDSNGFLDNLEVIVRAMRSARSDDEQVSALREENKAMKARLESIASAIGPGAHDIQDPLEGGTSTREPDSSHVLGKRKRALNKSDQEVRRLSRQAPFLPTPDSTQPSSRSLASSHQSLAYNERSHAEKERSLPDDSQSQGSDDDDSEVLENGSGKFIAQERATSAPGGTDDHTKPAVSNQNSAMSEANKASALTSNTSSTANFHQGHITNGLAPGAPNSHEGELILVPRPEAGLNHGWQAVPAYGPYAPGPWYSASVPYASRYHPSFNGRASMPQFISGPGVMPPYFGSTIFPPSAMTPGNVASSGQTSSLDRNDTFSGPLSRGQRLEEIIQRPRPSSVTNVNTSDKTDTPATVLQPRQRNLSEQPTEQASTKKDLVNAESIDFSDEENTEPVEESTTQPIEPVSTTPVGEPPLRTAGSTLVSRTVRGFTLEPLERPVLTGPRYAQKQKWATPAPRRSTGSRTATKNRPATKSRPVTESRPATESQTAGEDRPAIESRPASVMPEVMAAVEHLNSSAARHAGTPRAMATPSRSSSAARATNMPASKRAKKSRISEPIPHISVDIPNHRLSVSKEQSTPQVREESSSATRALNQIAITSKPSTGHEVSPAEKIGTPAPGPPTRGRPRKSDRKSNLQEKDIPQPSATPELAEKNNDDCAKCGKGGNVLCCDGCPKVYHHRCLNPPRNPRDTVEGNWYCHECVESRQQTRNATKDTAMDLQTRRQVLMERTRLAQEVMDRE</sequence>
<keyword evidence="2 4" id="KW-0863">Zinc-finger</keyword>
<evidence type="ECO:0000259" key="7">
    <source>
        <dbReference type="PROSITE" id="PS50016"/>
    </source>
</evidence>
<evidence type="ECO:0000256" key="6">
    <source>
        <dbReference type="SAM" id="MobiDB-lite"/>
    </source>
</evidence>
<dbReference type="EMBL" id="JAKLMC020000003">
    <property type="protein sequence ID" value="KAK5957491.1"/>
    <property type="molecule type" value="Genomic_DNA"/>
</dbReference>
<dbReference type="Proteomes" id="UP001316803">
    <property type="component" value="Unassembled WGS sequence"/>
</dbReference>
<dbReference type="PROSITE" id="PS50016">
    <property type="entry name" value="ZF_PHD_2"/>
    <property type="match status" value="1"/>
</dbReference>
<feature type="compositionally biased region" description="Polar residues" evidence="6">
    <location>
        <begin position="833"/>
        <end position="863"/>
    </location>
</feature>
<evidence type="ECO:0000256" key="4">
    <source>
        <dbReference type="PROSITE-ProRule" id="PRU00146"/>
    </source>
</evidence>
<feature type="region of interest" description="Disordered" evidence="6">
    <location>
        <begin position="122"/>
        <end position="152"/>
    </location>
</feature>
<dbReference type="GO" id="GO:0032221">
    <property type="term" value="C:Rpd3S complex"/>
    <property type="evidence" value="ECO:0007669"/>
    <property type="project" value="TreeGrafter"/>
</dbReference>
<dbReference type="SMART" id="SM00249">
    <property type="entry name" value="PHD"/>
    <property type="match status" value="1"/>
</dbReference>
<evidence type="ECO:0000256" key="3">
    <source>
        <dbReference type="ARBA" id="ARBA00022833"/>
    </source>
</evidence>
<accession>A0AAN8FFC9</accession>
<proteinExistence type="predicted"/>
<feature type="compositionally biased region" description="Polar residues" evidence="6">
    <location>
        <begin position="770"/>
        <end position="783"/>
    </location>
</feature>
<feature type="compositionally biased region" description="Polar residues" evidence="6">
    <location>
        <begin position="676"/>
        <end position="694"/>
    </location>
</feature>
<dbReference type="SUPFAM" id="SSF57903">
    <property type="entry name" value="FYVE/PHD zinc finger"/>
    <property type="match status" value="1"/>
</dbReference>
<feature type="coiled-coil region" evidence="5">
    <location>
        <begin position="316"/>
        <end position="360"/>
    </location>
</feature>